<evidence type="ECO:0000256" key="3">
    <source>
        <dbReference type="ARBA" id="ARBA00023125"/>
    </source>
</evidence>
<dbReference type="Gene3D" id="1.10.10.10">
    <property type="entry name" value="Winged helix-like DNA-binding domain superfamily/Winged helix DNA-binding domain"/>
    <property type="match status" value="1"/>
</dbReference>
<dbReference type="RefSeq" id="WP_354298400.1">
    <property type="nucleotide sequence ID" value="NZ_JBEPLU010000003.1"/>
</dbReference>
<name>A0ABV2EPP8_9CAUL</name>
<dbReference type="CDD" id="cd08422">
    <property type="entry name" value="PBP2_CrgA_like"/>
    <property type="match status" value="1"/>
</dbReference>
<evidence type="ECO:0000313" key="7">
    <source>
        <dbReference type="Proteomes" id="UP001549110"/>
    </source>
</evidence>
<keyword evidence="2" id="KW-0805">Transcription regulation</keyword>
<dbReference type="Gene3D" id="3.40.190.290">
    <property type="match status" value="1"/>
</dbReference>
<evidence type="ECO:0000256" key="1">
    <source>
        <dbReference type="ARBA" id="ARBA00009437"/>
    </source>
</evidence>
<dbReference type="InterPro" id="IPR036390">
    <property type="entry name" value="WH_DNA-bd_sf"/>
</dbReference>
<dbReference type="InterPro" id="IPR058163">
    <property type="entry name" value="LysR-type_TF_proteobact-type"/>
</dbReference>
<organism evidence="6 7">
    <name type="scientific">Phenylobacterium koreense</name>
    <dbReference type="NCBI Taxonomy" id="266125"/>
    <lineage>
        <taxon>Bacteria</taxon>
        <taxon>Pseudomonadati</taxon>
        <taxon>Pseudomonadota</taxon>
        <taxon>Alphaproteobacteria</taxon>
        <taxon>Caulobacterales</taxon>
        <taxon>Caulobacteraceae</taxon>
        <taxon>Phenylobacterium</taxon>
    </lineage>
</organism>
<dbReference type="PANTHER" id="PTHR30537:SF66">
    <property type="entry name" value="IRON-REGULATED VIRULENCE REGULATORY PROTEIN IRGB"/>
    <property type="match status" value="1"/>
</dbReference>
<dbReference type="PANTHER" id="PTHR30537">
    <property type="entry name" value="HTH-TYPE TRANSCRIPTIONAL REGULATOR"/>
    <property type="match status" value="1"/>
</dbReference>
<feature type="domain" description="HTH lysR-type" evidence="5">
    <location>
        <begin position="1"/>
        <end position="58"/>
    </location>
</feature>
<dbReference type="EMBL" id="JBEPLU010000003">
    <property type="protein sequence ID" value="MET3528531.1"/>
    <property type="molecule type" value="Genomic_DNA"/>
</dbReference>
<keyword evidence="3 6" id="KW-0238">DNA-binding</keyword>
<evidence type="ECO:0000313" key="6">
    <source>
        <dbReference type="EMBL" id="MET3528531.1"/>
    </source>
</evidence>
<comment type="caution">
    <text evidence="6">The sequence shown here is derived from an EMBL/GenBank/DDBJ whole genome shotgun (WGS) entry which is preliminary data.</text>
</comment>
<dbReference type="PROSITE" id="PS50931">
    <property type="entry name" value="HTH_LYSR"/>
    <property type="match status" value="1"/>
</dbReference>
<dbReference type="SUPFAM" id="SSF46785">
    <property type="entry name" value="Winged helix' DNA-binding domain"/>
    <property type="match status" value="1"/>
</dbReference>
<dbReference type="InterPro" id="IPR000847">
    <property type="entry name" value="LysR_HTH_N"/>
</dbReference>
<dbReference type="Proteomes" id="UP001549110">
    <property type="component" value="Unassembled WGS sequence"/>
</dbReference>
<reference evidence="6 7" key="1">
    <citation type="submission" date="2024-06" db="EMBL/GenBank/DDBJ databases">
        <title>Genomic Encyclopedia of Type Strains, Phase IV (KMG-IV): sequencing the most valuable type-strain genomes for metagenomic binning, comparative biology and taxonomic classification.</title>
        <authorList>
            <person name="Goeker M."/>
        </authorList>
    </citation>
    <scope>NUCLEOTIDE SEQUENCE [LARGE SCALE GENOMIC DNA]</scope>
    <source>
        <strain evidence="6 7">DSM 17809</strain>
    </source>
</reference>
<dbReference type="Pfam" id="PF03466">
    <property type="entry name" value="LysR_substrate"/>
    <property type="match status" value="1"/>
</dbReference>
<dbReference type="SUPFAM" id="SSF53850">
    <property type="entry name" value="Periplasmic binding protein-like II"/>
    <property type="match status" value="1"/>
</dbReference>
<evidence type="ECO:0000256" key="2">
    <source>
        <dbReference type="ARBA" id="ARBA00023015"/>
    </source>
</evidence>
<dbReference type="Pfam" id="PF00126">
    <property type="entry name" value="HTH_1"/>
    <property type="match status" value="1"/>
</dbReference>
<evidence type="ECO:0000259" key="5">
    <source>
        <dbReference type="PROSITE" id="PS50931"/>
    </source>
</evidence>
<evidence type="ECO:0000256" key="4">
    <source>
        <dbReference type="ARBA" id="ARBA00023163"/>
    </source>
</evidence>
<protein>
    <submittedName>
        <fullName evidence="6">DNA-binding transcriptional LysR family regulator</fullName>
    </submittedName>
</protein>
<dbReference type="InterPro" id="IPR036388">
    <property type="entry name" value="WH-like_DNA-bd_sf"/>
</dbReference>
<gene>
    <name evidence="6" type="ORF">ABID41_003670</name>
</gene>
<keyword evidence="7" id="KW-1185">Reference proteome</keyword>
<proteinExistence type="inferred from homology"/>
<sequence length="287" mass="30452">MRLEDLRTFAAVAQAQGVTGAARRLGVSKSIVSRRLARLEASLNVRLIARTTRGATLTEAGETLHEHAVRITAECEAAVDALSPAGELRGRLRIAAPISYGTLELADVISAFAAAHPGLQVQAAYSDRIVDLVGGGFDVALRVGFLPDSRLMAQRLKAIDGRMVASPAYLAAHGEPVSPEDLINHDMVALGTETWPLRNGGQVISVRPRARFTADSGAGLVAAAIAGLGLALLPDFLADEHIATGRLQVAMRAHPMPQAALFAVRPPAGRAPMKVDAFVRFLRDRLR</sequence>
<keyword evidence="4" id="KW-0804">Transcription</keyword>
<dbReference type="InterPro" id="IPR005119">
    <property type="entry name" value="LysR_subst-bd"/>
</dbReference>
<accession>A0ABV2EPP8</accession>
<comment type="similarity">
    <text evidence="1">Belongs to the LysR transcriptional regulatory family.</text>
</comment>
<dbReference type="GO" id="GO:0003677">
    <property type="term" value="F:DNA binding"/>
    <property type="evidence" value="ECO:0007669"/>
    <property type="project" value="UniProtKB-KW"/>
</dbReference>